<dbReference type="SMART" id="SM00228">
    <property type="entry name" value="PDZ"/>
    <property type="match status" value="1"/>
</dbReference>
<evidence type="ECO:0000313" key="5">
    <source>
        <dbReference type="Proteomes" id="UP001597389"/>
    </source>
</evidence>
<keyword evidence="4" id="KW-0378">Hydrolase</keyword>
<dbReference type="Proteomes" id="UP001597389">
    <property type="component" value="Unassembled WGS sequence"/>
</dbReference>
<dbReference type="SUPFAM" id="SSF50494">
    <property type="entry name" value="Trypsin-like serine proteases"/>
    <property type="match status" value="1"/>
</dbReference>
<reference evidence="5" key="1">
    <citation type="journal article" date="2019" name="Int. J. Syst. Evol. Microbiol.">
        <title>The Global Catalogue of Microorganisms (GCM) 10K type strain sequencing project: providing services to taxonomists for standard genome sequencing and annotation.</title>
        <authorList>
            <consortium name="The Broad Institute Genomics Platform"/>
            <consortium name="The Broad Institute Genome Sequencing Center for Infectious Disease"/>
            <person name="Wu L."/>
            <person name="Ma J."/>
        </authorList>
    </citation>
    <scope>NUCLEOTIDE SEQUENCE [LARGE SCALE GENOMIC DNA]</scope>
    <source>
        <strain evidence="5">CCUG 57942</strain>
    </source>
</reference>
<dbReference type="RefSeq" id="WP_377178047.1">
    <property type="nucleotide sequence ID" value="NZ_JBHUJB010000036.1"/>
</dbReference>
<dbReference type="EMBL" id="JBHUJB010000036">
    <property type="protein sequence ID" value="MFD2159091.1"/>
    <property type="molecule type" value="Genomic_DNA"/>
</dbReference>
<dbReference type="Gene3D" id="2.40.10.120">
    <property type="match status" value="1"/>
</dbReference>
<sequence>MIRTFGMGSVLGFMALVSCTQLALMAQTSLPTDERTNGKEVRAAFGPQRSAIQASSAVLYDGWRSFNYGIVVSEDGLILAKGSELEERKDIDIRVGEKKYTEVEIVAQNPRWDVALLKVDAEGLTPVSWAESSDVSQGTWVVANGVTSRSLRRINVGIISAKTRAVEGKAPAVLGISFKADKGSLVIEEVTKETGAEEAGIKAGDTIKKFAGEEVATREALIEIIRDYLPGDEVLIEFERDGRRLEVEVRLMARDEAYKESGSRNDAMSGDFSKRRDSFPRVLQTDIPFSARTIGGPLLTLDGKCIGMNIARANRAESFAIPVEDLKKLLVELKKEGED</sequence>
<name>A0ABW4ZC23_9BACT</name>
<dbReference type="GO" id="GO:0006508">
    <property type="term" value="P:proteolysis"/>
    <property type="evidence" value="ECO:0007669"/>
    <property type="project" value="UniProtKB-KW"/>
</dbReference>
<protein>
    <submittedName>
        <fullName evidence="4">S1C family serine protease</fullName>
        <ecNumber evidence="4">3.4.21.-</ecNumber>
    </submittedName>
</protein>
<dbReference type="SUPFAM" id="SSF50156">
    <property type="entry name" value="PDZ domain-like"/>
    <property type="match status" value="1"/>
</dbReference>
<dbReference type="InterPro" id="IPR009003">
    <property type="entry name" value="Peptidase_S1_PA"/>
</dbReference>
<feature type="domain" description="PDZ" evidence="3">
    <location>
        <begin position="164"/>
        <end position="227"/>
    </location>
</feature>
<keyword evidence="5" id="KW-1185">Reference proteome</keyword>
<dbReference type="Gene3D" id="2.40.10.10">
    <property type="entry name" value="Trypsin-like serine proteases"/>
    <property type="match status" value="1"/>
</dbReference>
<keyword evidence="2" id="KW-0732">Signal</keyword>
<dbReference type="InterPro" id="IPR043504">
    <property type="entry name" value="Peptidase_S1_PA_chymotrypsin"/>
</dbReference>
<comment type="caution">
    <text evidence="4">The sequence shown here is derived from an EMBL/GenBank/DDBJ whole genome shotgun (WGS) entry which is preliminary data.</text>
</comment>
<gene>
    <name evidence="4" type="ORF">ACFSW8_09295</name>
</gene>
<organism evidence="4 5">
    <name type="scientific">Rubritalea tangerina</name>
    <dbReference type="NCBI Taxonomy" id="430798"/>
    <lineage>
        <taxon>Bacteria</taxon>
        <taxon>Pseudomonadati</taxon>
        <taxon>Verrucomicrobiota</taxon>
        <taxon>Verrucomicrobiia</taxon>
        <taxon>Verrucomicrobiales</taxon>
        <taxon>Rubritaleaceae</taxon>
        <taxon>Rubritalea</taxon>
    </lineage>
</organism>
<dbReference type="PROSITE" id="PS50106">
    <property type="entry name" value="PDZ"/>
    <property type="match status" value="1"/>
</dbReference>
<comment type="similarity">
    <text evidence="1">Belongs to the peptidase S1C family.</text>
</comment>
<evidence type="ECO:0000259" key="3">
    <source>
        <dbReference type="PROSITE" id="PS50106"/>
    </source>
</evidence>
<dbReference type="Gene3D" id="2.30.42.10">
    <property type="match status" value="1"/>
</dbReference>
<dbReference type="Pfam" id="PF13365">
    <property type="entry name" value="Trypsin_2"/>
    <property type="match status" value="1"/>
</dbReference>
<evidence type="ECO:0000256" key="1">
    <source>
        <dbReference type="ARBA" id="ARBA00010541"/>
    </source>
</evidence>
<dbReference type="PROSITE" id="PS51257">
    <property type="entry name" value="PROKAR_LIPOPROTEIN"/>
    <property type="match status" value="1"/>
</dbReference>
<evidence type="ECO:0000256" key="2">
    <source>
        <dbReference type="SAM" id="SignalP"/>
    </source>
</evidence>
<dbReference type="GO" id="GO:0008233">
    <property type="term" value="F:peptidase activity"/>
    <property type="evidence" value="ECO:0007669"/>
    <property type="project" value="UniProtKB-KW"/>
</dbReference>
<accession>A0ABW4ZC23</accession>
<keyword evidence="4" id="KW-0645">Protease</keyword>
<dbReference type="InterPro" id="IPR001478">
    <property type="entry name" value="PDZ"/>
</dbReference>
<dbReference type="PANTHER" id="PTHR22939:SF129">
    <property type="entry name" value="SERINE PROTEASE HTRA2, MITOCHONDRIAL"/>
    <property type="match status" value="1"/>
</dbReference>
<feature type="chain" id="PRO_5046558690" evidence="2">
    <location>
        <begin position="24"/>
        <end position="339"/>
    </location>
</feature>
<dbReference type="Pfam" id="PF13180">
    <property type="entry name" value="PDZ_2"/>
    <property type="match status" value="1"/>
</dbReference>
<dbReference type="InterPro" id="IPR036034">
    <property type="entry name" value="PDZ_sf"/>
</dbReference>
<dbReference type="PANTHER" id="PTHR22939">
    <property type="entry name" value="SERINE PROTEASE FAMILY S1C HTRA-RELATED"/>
    <property type="match status" value="1"/>
</dbReference>
<dbReference type="EC" id="3.4.21.-" evidence="4"/>
<proteinExistence type="inferred from homology"/>
<feature type="signal peptide" evidence="2">
    <location>
        <begin position="1"/>
        <end position="23"/>
    </location>
</feature>
<evidence type="ECO:0000313" key="4">
    <source>
        <dbReference type="EMBL" id="MFD2159091.1"/>
    </source>
</evidence>